<dbReference type="AlphaFoldDB" id="A0A6A4DZ01"/>
<keyword evidence="6" id="KW-1185">Reference proteome</keyword>
<gene>
    <name evidence="2" type="ORF">PR001_g21271</name>
    <name evidence="3" type="ORF">PR002_g20544</name>
    <name evidence="4" type="ORF">PR003_g19479</name>
</gene>
<dbReference type="Proteomes" id="UP000429607">
    <property type="component" value="Unassembled WGS sequence"/>
</dbReference>
<protein>
    <recommendedName>
        <fullName evidence="8">RxLR effector protein</fullName>
    </recommendedName>
</protein>
<evidence type="ECO:0008006" key="8">
    <source>
        <dbReference type="Google" id="ProtNLM"/>
    </source>
</evidence>
<comment type="caution">
    <text evidence="4">The sequence shown here is derived from an EMBL/GenBank/DDBJ whole genome shotgun (WGS) entry which is preliminary data.</text>
</comment>
<dbReference type="EMBL" id="QXFT01001646">
    <property type="protein sequence ID" value="KAE9313497.1"/>
    <property type="molecule type" value="Genomic_DNA"/>
</dbReference>
<evidence type="ECO:0000313" key="5">
    <source>
        <dbReference type="Proteomes" id="UP000429607"/>
    </source>
</evidence>
<keyword evidence="1" id="KW-0732">Signal</keyword>
<dbReference type="EMBL" id="QXFV01002200">
    <property type="protein sequence ID" value="KAE8991275.1"/>
    <property type="molecule type" value="Genomic_DNA"/>
</dbReference>
<evidence type="ECO:0000313" key="2">
    <source>
        <dbReference type="EMBL" id="KAE8991275.1"/>
    </source>
</evidence>
<reference evidence="4 6" key="1">
    <citation type="submission" date="2018-08" db="EMBL/GenBank/DDBJ databases">
        <title>Genomic investigation of the strawberry pathogen Phytophthora fragariae indicates pathogenicity is determined by transcriptional variation in three key races.</title>
        <authorList>
            <person name="Adams T.M."/>
            <person name="Armitage A.D."/>
            <person name="Sobczyk M.K."/>
            <person name="Bates H.J."/>
            <person name="Dunwell J.M."/>
            <person name="Nellist C.F."/>
            <person name="Harrison R.J."/>
        </authorList>
    </citation>
    <scope>NUCLEOTIDE SEQUENCE [LARGE SCALE GENOMIC DNA]</scope>
    <source>
        <strain evidence="2 5">SCRP249</strain>
        <strain evidence="3 7">SCRP324</strain>
        <strain evidence="4 6">SCRP333</strain>
    </source>
</reference>
<evidence type="ECO:0000313" key="7">
    <source>
        <dbReference type="Proteomes" id="UP000435112"/>
    </source>
</evidence>
<dbReference type="Proteomes" id="UP000434957">
    <property type="component" value="Unassembled WGS sequence"/>
</dbReference>
<organism evidence="4 6">
    <name type="scientific">Phytophthora rubi</name>
    <dbReference type="NCBI Taxonomy" id="129364"/>
    <lineage>
        <taxon>Eukaryota</taxon>
        <taxon>Sar</taxon>
        <taxon>Stramenopiles</taxon>
        <taxon>Oomycota</taxon>
        <taxon>Peronosporomycetes</taxon>
        <taxon>Peronosporales</taxon>
        <taxon>Peronosporaceae</taxon>
        <taxon>Phytophthora</taxon>
    </lineage>
</organism>
<evidence type="ECO:0000256" key="1">
    <source>
        <dbReference type="SAM" id="SignalP"/>
    </source>
</evidence>
<dbReference type="EMBL" id="QXFU01001972">
    <property type="protein sequence ID" value="KAE8992429.1"/>
    <property type="molecule type" value="Genomic_DNA"/>
</dbReference>
<evidence type="ECO:0000313" key="3">
    <source>
        <dbReference type="EMBL" id="KAE8992429.1"/>
    </source>
</evidence>
<accession>A0A6A4DZ01</accession>
<dbReference type="Proteomes" id="UP000435112">
    <property type="component" value="Unassembled WGS sequence"/>
</dbReference>
<feature type="chain" id="PRO_5036381263" description="RxLR effector protein" evidence="1">
    <location>
        <begin position="23"/>
        <end position="122"/>
    </location>
</feature>
<evidence type="ECO:0000313" key="6">
    <source>
        <dbReference type="Proteomes" id="UP000434957"/>
    </source>
</evidence>
<sequence>MAAWLRAACLLAATSVLRNGVSMPPTSGNPGSDKDKLVIVEVRGHRIHRESSITKGSRDRPRPVRVSCLSCTAQGSINARNGECCCSVERRRRLDSRVCPAARILPPHAFERLNPTDYAPHL</sequence>
<proteinExistence type="predicted"/>
<evidence type="ECO:0000313" key="4">
    <source>
        <dbReference type="EMBL" id="KAE9313497.1"/>
    </source>
</evidence>
<name>A0A6A4DZ01_9STRA</name>
<dbReference type="OrthoDB" id="10621645at2759"/>
<feature type="signal peptide" evidence="1">
    <location>
        <begin position="1"/>
        <end position="22"/>
    </location>
</feature>